<dbReference type="GO" id="GO:0005829">
    <property type="term" value="C:cytosol"/>
    <property type="evidence" value="ECO:0007669"/>
    <property type="project" value="GOC"/>
</dbReference>
<dbReference type="EMBL" id="OV651814">
    <property type="protein sequence ID" value="CAH1106506.1"/>
    <property type="molecule type" value="Genomic_DNA"/>
</dbReference>
<sequence length="2409" mass="274352">MTTVAMEEYELMKDSKYRLYVAAIDKALKNFEYTSEWADLISALGKLNKVLLSYTKFPVIPRRIKISKRLAQCMHPALPSGVHLKALETYDIIFRCMGTNRLACELFIYSAGLFPLMGHAAMNIRPTLLTIYETHFIPLGDRLRPALSGFLSGILLGLDTGTDHFERTNLLLENVCEGVEAPYFYTCIWQCVANNSPVRLPAISYVLAHYSKKLSMEDQLHLMGNDIGLMVTGLCAAVQDSSVLVQRSALDLLMVCFPMQNKQLLYADMVRLVTAALTTILRRDMSLNRRLYSWLLGTEVNLPTVQLDDELEETTAHEHHSLAYDLLNDALKIILKKCSAETPIDIKPYRLLISLFDKPQIGPVILDSILYDVFRTLYLSCFHQQKNKSNVARCVSFTGDLTSLKNDDNILSKQFVMKNCPELIKNANLLFNTLQRHYIWAYIEKLFVEAVRSVKTYKYRDRNQVSEIGSGPPHILEICILTDFLLDIIPIESYTENINNILPNLFWKLVSMLKSNLTDLNQSEISESLQLCTKIISKIQPSIVQNNTTPNTSLDSTLNDSLEKTLENSLSEDKPENGELKTLEKSKSDSKINENLNNSSKNELTVGDNRERSYSNQMLKKKEKTSPRIEKKPKNKKSKSTPKLSDPMNEADDSMSSENATPVPDKKSLVATETSEASSKLATVENKYFIKCLEEYKNFYAQFIKIKLLPNTNIKSVMDSLTCDKNSRTNRLVRLLDARLSDEKHEFCPLEANNFITKNKMLCLSNIGAKKNENDFETSMRIASNILLEFSAFPNLLDREFDDELLPEWIQSLIVVACCNESSRDNQLTAMNTLLEIFSLANNSLTTRKMDCNTNIVITGILSIKLVKFIEESTTVIEEMSQILWKLLGILNNQIQLMLCVTLLYQIHNTFDNTSFVENVINNFLTQENINVQYVKQFFLLWHLGRDLSIKTSPNKPNTRNFDRSLLKILDNLQNKEAPNLQLLSDSFLTHGLLHNDISRIINPILLKLLASNTARVSIRHVNIQDSDSQSDITTQDHNRMENIQSKKIYAVSNVNGNIMYHVTDSPSPKPSKKRWFTFSKTDKRYSSSVINMTTSINEDSNVVTKKNRDFKGVTASPKSEKAPKNVKLIINPLSSKEVYPMGLDGSYTKKSTSSLDSFSSNDLTHTSSEDSFGKSLTPDRINGEKDSGFDSLKNKSSLELSTEKEYRAKLLLDSIEPISDGIIVEAVNDNLNFSKIPKSHSFDDQINIAKTSDIENSLVQSWSYCISDSDNLHANHELEISKSAEDFFRKNEEKIIVSEILNNIIDRVCAEVIDDDIDGTPMRPTELDLRSKANHQTPKNLVLYPIHSHLCLYYEVFDSNQIIYALHTLKNCINSNQQLFIKCLATSGIKDLKNSEILNLLARHRKSLLGYGFSGELHTEHTNFYRGYMFLDVIISICLNYSRTFFPFLDDSSLLTDEMNNNLKIQLESLDILNTIMKKLIIMVEENSKGFPSYIADLLVKCKLQKILLNCLLISVRNFDEEMTFAEEILAYNNFQLCDNYNKVGEHVEAYQIQILRLINSLIILESKVFSQKTQSDSVNGENINSTVLIPQQQIFLSAVMSALRQQNMKHLHENWLYLVTSCLPYFGDNLKQISISVIHQICNNIEQIASNYNKLELDNELCSDYAVTQLEALTVLCHYCLLDSSQTVNQNVPTNQNAHPTHSGEIINNLFNVFFSPLGSDLHFTSKQNSDHYQNARKTILSHMPRIISSVAKLWQTIVNLESDFNGIYGNSKVVKQQLLEFLSPISVHHSTSFLAAISVTWYERRNPFTSVKTVLPEPNSSQNNLVYLILAIRVIPLDNLVQTVTAVIKNPPPTEGLSADICLDVSVLELFYCYMRNASSTQLFEAWGSLLTLIREGCSLSPPAQFLLAAILHEIMIKCCPLEEKKDQKDLQDVTAKLIDCVSQVCGSCLEQTTWLRRNFAVREQDEDTTPDSNIISGSHSDIFINSNHSVQAQLVLSEILAPILDICFGSSEKDKVNNILISLMCNIVPYLRTHTVKNMPSFSACSKLLSSLSSYQYTRKAWKKDVFDLLFDNSLFQMDYACMKYWRVIVDNLMTHDNTTFRDLMNRVSMNQSGSLNIFSSREQEYEQKAQLLKRLAYVIFCSEMDQYAKYMPDIQEQLTSSLRLSIPGVQAQVFLCFRVILLRMSPLHVTSLWPIIISEMLQVFLQIEQELSTDTEEFRFLISSHIKLMSSLDASWATNSNNGLHALGHPHWLRLQLATAKLLDLALLLPATTLPQFQMYRWAFVGDDLIRRNPSLFNQVSFLPHVVRIADLMNKKYPDTHIDILPMNRNELLLTMNNITQLKDLHGFFKTLSSCSDRHRTDCSKFATGDQMSYNAERHQDKHLDSVLEKIDKVIEMDFLDRIP</sequence>
<evidence type="ECO:0000259" key="7">
    <source>
        <dbReference type="Pfam" id="PF24601"/>
    </source>
</evidence>
<evidence type="ECO:0000259" key="6">
    <source>
        <dbReference type="Pfam" id="PF24598"/>
    </source>
</evidence>
<feature type="compositionally biased region" description="Low complexity" evidence="4">
    <location>
        <begin position="593"/>
        <end position="604"/>
    </location>
</feature>
<keyword evidence="2" id="KW-0653">Protein transport</keyword>
<dbReference type="InterPro" id="IPR056459">
    <property type="entry name" value="TPR_DOP1"/>
</dbReference>
<evidence type="ECO:0000256" key="1">
    <source>
        <dbReference type="ARBA" id="ARBA00022448"/>
    </source>
</evidence>
<dbReference type="Proteomes" id="UP001153636">
    <property type="component" value="Chromosome 2"/>
</dbReference>
<evidence type="ECO:0000259" key="5">
    <source>
        <dbReference type="Pfam" id="PF04118"/>
    </source>
</evidence>
<feature type="region of interest" description="Disordered" evidence="4">
    <location>
        <begin position="567"/>
        <end position="676"/>
    </location>
</feature>
<dbReference type="GO" id="GO:0005768">
    <property type="term" value="C:endosome"/>
    <property type="evidence" value="ECO:0007669"/>
    <property type="project" value="TreeGrafter"/>
</dbReference>
<evidence type="ECO:0000256" key="2">
    <source>
        <dbReference type="ARBA" id="ARBA00022927"/>
    </source>
</evidence>
<dbReference type="Pfam" id="PF24601">
    <property type="entry name" value="TPR_DOP1"/>
    <property type="match status" value="1"/>
</dbReference>
<feature type="compositionally biased region" description="Low complexity" evidence="4">
    <location>
        <begin position="1152"/>
        <end position="1165"/>
    </location>
</feature>
<protein>
    <submittedName>
        <fullName evidence="8">Uncharacterized protein</fullName>
    </submittedName>
</protein>
<dbReference type="Pfam" id="PF04118">
    <property type="entry name" value="Dopey_N"/>
    <property type="match status" value="1"/>
</dbReference>
<dbReference type="OrthoDB" id="297643at2759"/>
<keyword evidence="9" id="KW-1185">Reference proteome</keyword>
<dbReference type="Pfam" id="PF24598">
    <property type="entry name" value="DOP1_C"/>
    <property type="match status" value="1"/>
</dbReference>
<dbReference type="InterPro" id="IPR040314">
    <property type="entry name" value="DOP1"/>
</dbReference>
<evidence type="ECO:0000313" key="9">
    <source>
        <dbReference type="Proteomes" id="UP001153636"/>
    </source>
</evidence>
<dbReference type="InterPro" id="IPR056457">
    <property type="entry name" value="DOP1_C"/>
</dbReference>
<feature type="domain" description="DOP1-like C-terminal" evidence="6">
    <location>
        <begin position="1877"/>
        <end position="2227"/>
    </location>
</feature>
<feature type="non-terminal residue" evidence="8">
    <location>
        <position position="2409"/>
    </location>
</feature>
<gene>
    <name evidence="8" type="ORF">PSYICH_LOCUS7502</name>
</gene>
<feature type="domain" description="DOP1 N-terminal" evidence="5">
    <location>
        <begin position="14"/>
        <end position="299"/>
    </location>
</feature>
<dbReference type="InterPro" id="IPR007249">
    <property type="entry name" value="DOP1_N"/>
</dbReference>
<feature type="region of interest" description="Disordered" evidence="4">
    <location>
        <begin position="1152"/>
        <end position="1189"/>
    </location>
</feature>
<comment type="similarity">
    <text evidence="3">Belongs to the DOP1 family.</text>
</comment>
<dbReference type="PANTHER" id="PTHR14042">
    <property type="entry name" value="DOPEY-RELATED"/>
    <property type="match status" value="1"/>
</dbReference>
<evidence type="ECO:0000256" key="4">
    <source>
        <dbReference type="SAM" id="MobiDB-lite"/>
    </source>
</evidence>
<dbReference type="GO" id="GO:0006895">
    <property type="term" value="P:Golgi to endosome transport"/>
    <property type="evidence" value="ECO:0007669"/>
    <property type="project" value="InterPro"/>
</dbReference>
<dbReference type="GO" id="GO:0015031">
    <property type="term" value="P:protein transport"/>
    <property type="evidence" value="ECO:0007669"/>
    <property type="project" value="UniProtKB-KW"/>
</dbReference>
<feature type="compositionally biased region" description="Basic and acidic residues" evidence="4">
    <location>
        <begin position="567"/>
        <end position="592"/>
    </location>
</feature>
<organism evidence="8 9">
    <name type="scientific">Psylliodes chrysocephalus</name>
    <dbReference type="NCBI Taxonomy" id="3402493"/>
    <lineage>
        <taxon>Eukaryota</taxon>
        <taxon>Metazoa</taxon>
        <taxon>Ecdysozoa</taxon>
        <taxon>Arthropoda</taxon>
        <taxon>Hexapoda</taxon>
        <taxon>Insecta</taxon>
        <taxon>Pterygota</taxon>
        <taxon>Neoptera</taxon>
        <taxon>Endopterygota</taxon>
        <taxon>Coleoptera</taxon>
        <taxon>Polyphaga</taxon>
        <taxon>Cucujiformia</taxon>
        <taxon>Chrysomeloidea</taxon>
        <taxon>Chrysomelidae</taxon>
        <taxon>Galerucinae</taxon>
        <taxon>Alticini</taxon>
        <taxon>Psylliodes</taxon>
    </lineage>
</organism>
<proteinExistence type="inferred from homology"/>
<evidence type="ECO:0000256" key="3">
    <source>
        <dbReference type="ARBA" id="ARBA00046326"/>
    </source>
</evidence>
<accession>A0A9P0GD37</accession>
<reference evidence="8" key="1">
    <citation type="submission" date="2022-01" db="EMBL/GenBank/DDBJ databases">
        <authorList>
            <person name="King R."/>
        </authorList>
    </citation>
    <scope>NUCLEOTIDE SEQUENCE</scope>
</reference>
<name>A0A9P0GD37_9CUCU</name>
<dbReference type="GO" id="GO:0005802">
    <property type="term" value="C:trans-Golgi network"/>
    <property type="evidence" value="ECO:0007669"/>
    <property type="project" value="TreeGrafter"/>
</dbReference>
<evidence type="ECO:0000313" key="8">
    <source>
        <dbReference type="EMBL" id="CAH1106506.1"/>
    </source>
</evidence>
<feature type="domain" description="DOP1-like TPR" evidence="7">
    <location>
        <begin position="1346"/>
        <end position="1685"/>
    </location>
</feature>
<dbReference type="PANTHER" id="PTHR14042:SF24">
    <property type="entry name" value="PROTEIN DOPEY-1 HOMOLOG"/>
    <property type="match status" value="1"/>
</dbReference>
<keyword evidence="1" id="KW-0813">Transport</keyword>